<dbReference type="OMA" id="FVEFNHK"/>
<name>D5ADQ5_PICSI</name>
<dbReference type="PANTHER" id="PTHR12333">
    <property type="entry name" value="COMM DOMAIN CONTAINING PROTEIN 10"/>
    <property type="match status" value="1"/>
</dbReference>
<protein>
    <recommendedName>
        <fullName evidence="1">COMM domain-containing protein</fullName>
    </recommendedName>
</protein>
<dbReference type="PANTHER" id="PTHR12333:SF0">
    <property type="entry name" value="COMM DOMAIN-CONTAINING PROTEIN 10"/>
    <property type="match status" value="1"/>
</dbReference>
<dbReference type="PROSITE" id="PS51269">
    <property type="entry name" value="COMM"/>
    <property type="match status" value="1"/>
</dbReference>
<organism evidence="2">
    <name type="scientific">Picea sitchensis</name>
    <name type="common">Sitka spruce</name>
    <name type="synonym">Pinus sitchensis</name>
    <dbReference type="NCBI Taxonomy" id="3332"/>
    <lineage>
        <taxon>Eukaryota</taxon>
        <taxon>Viridiplantae</taxon>
        <taxon>Streptophyta</taxon>
        <taxon>Embryophyta</taxon>
        <taxon>Tracheophyta</taxon>
        <taxon>Spermatophyta</taxon>
        <taxon>Pinopsida</taxon>
        <taxon>Pinidae</taxon>
        <taxon>Conifers I</taxon>
        <taxon>Pinales</taxon>
        <taxon>Pinaceae</taxon>
        <taxon>Picea</taxon>
    </lineage>
</organism>
<evidence type="ECO:0000313" key="2">
    <source>
        <dbReference type="EMBL" id="ADE77674.1"/>
    </source>
</evidence>
<dbReference type="InterPro" id="IPR037361">
    <property type="entry name" value="COMMD10"/>
</dbReference>
<dbReference type="InterPro" id="IPR017920">
    <property type="entry name" value="COMM"/>
</dbReference>
<accession>D5ADQ5</accession>
<proteinExistence type="evidence at transcript level"/>
<dbReference type="Pfam" id="PF21672">
    <property type="entry name" value="COMM_HN"/>
    <property type="match status" value="1"/>
</dbReference>
<reference evidence="2" key="1">
    <citation type="submission" date="2010-04" db="EMBL/GenBank/DDBJ databases">
        <authorList>
            <person name="Reid K.E."/>
            <person name="Liao N."/>
            <person name="Chan S."/>
            <person name="Docking R."/>
            <person name="Taylor G."/>
            <person name="Moore R."/>
            <person name="Mayo M."/>
            <person name="Munro S."/>
            <person name="King J."/>
            <person name="Yanchuk A."/>
            <person name="Holt R."/>
            <person name="Jones S."/>
            <person name="Marra M."/>
            <person name="Ritland C.E."/>
            <person name="Ritland K."/>
            <person name="Bohlmann J."/>
        </authorList>
    </citation>
    <scope>NUCLEOTIDE SEQUENCE</scope>
    <source>
        <tissue evidence="2">Bud</tissue>
    </source>
</reference>
<feature type="domain" description="COMM" evidence="1">
    <location>
        <begin position="131"/>
        <end position="204"/>
    </location>
</feature>
<dbReference type="AlphaFoldDB" id="D5ADQ5"/>
<evidence type="ECO:0000259" key="1">
    <source>
        <dbReference type="PROSITE" id="PS51269"/>
    </source>
</evidence>
<sequence length="204" mass="22815">MAEDILPNSSSFRNSIQLADRVPVDRLSLFLERIIIKLAKEEKPFNEAELSKLQQVLGLTSEQLEDLIDACTFAFEQAAIHSVSATNLVDSLKLSGLSSSLAAFQDLWTRSGHILLTAFKEKSFGAPGNSQLVDVQWRVHVQVASSNERRQREPMGILQMNLSTPAKGYKTAVEKSLTLGFSHTELFDFYEKLEQIQEQLDSLS</sequence>
<dbReference type="EMBL" id="BT124425">
    <property type="protein sequence ID" value="ADE77674.1"/>
    <property type="molecule type" value="mRNA"/>
</dbReference>
<dbReference type="Pfam" id="PF07258">
    <property type="entry name" value="COMM_domain"/>
    <property type="match status" value="1"/>
</dbReference>